<gene>
    <name evidence="2" type="ORF">CTAM01_15269</name>
</gene>
<dbReference type="GeneID" id="85415505"/>
<feature type="compositionally biased region" description="Basic and acidic residues" evidence="1">
    <location>
        <begin position="55"/>
        <end position="67"/>
    </location>
</feature>
<comment type="caution">
    <text evidence="2">The sequence shown here is derived from an EMBL/GenBank/DDBJ whole genome shotgun (WGS) entry which is preliminary data.</text>
</comment>
<evidence type="ECO:0000256" key="1">
    <source>
        <dbReference type="SAM" id="MobiDB-lite"/>
    </source>
</evidence>
<dbReference type="RefSeq" id="XP_060374153.1">
    <property type="nucleotide sequence ID" value="XM_060531267.1"/>
</dbReference>
<dbReference type="EMBL" id="MLFU01000155">
    <property type="protein sequence ID" value="KAK1476999.1"/>
    <property type="molecule type" value="Genomic_DNA"/>
</dbReference>
<sequence>MQSEDGLLSDPQLGGAAFHTAGLQDATKPTPTASPVPSVRESRGPGPYTMSQMKRSRESRLSSRDLETGNLPELLLAPALLEIRTAGRWPSGWAVPPPFRTGRNST</sequence>
<feature type="region of interest" description="Disordered" evidence="1">
    <location>
        <begin position="1"/>
        <end position="70"/>
    </location>
</feature>
<accession>A0ABQ9QLV8</accession>
<keyword evidence="3" id="KW-1185">Reference proteome</keyword>
<evidence type="ECO:0000313" key="3">
    <source>
        <dbReference type="Proteomes" id="UP001227543"/>
    </source>
</evidence>
<protein>
    <submittedName>
        <fullName evidence="2">Uncharacterized protein</fullName>
    </submittedName>
</protein>
<proteinExistence type="predicted"/>
<evidence type="ECO:0000313" key="2">
    <source>
        <dbReference type="EMBL" id="KAK1476999.1"/>
    </source>
</evidence>
<reference evidence="2 3" key="1">
    <citation type="submission" date="2016-10" db="EMBL/GenBank/DDBJ databases">
        <title>The genome sequence of Colletotrichum fioriniae PJ7.</title>
        <authorList>
            <person name="Baroncelli R."/>
        </authorList>
    </citation>
    <scope>NUCLEOTIDE SEQUENCE [LARGE SCALE GENOMIC DNA]</scope>
    <source>
        <strain evidence="2 3">Tom-12</strain>
    </source>
</reference>
<name>A0ABQ9QLV8_9PEZI</name>
<organism evidence="2 3">
    <name type="scientific">Colletotrichum tamarilloi</name>
    <dbReference type="NCBI Taxonomy" id="1209934"/>
    <lineage>
        <taxon>Eukaryota</taxon>
        <taxon>Fungi</taxon>
        <taxon>Dikarya</taxon>
        <taxon>Ascomycota</taxon>
        <taxon>Pezizomycotina</taxon>
        <taxon>Sordariomycetes</taxon>
        <taxon>Hypocreomycetidae</taxon>
        <taxon>Glomerellales</taxon>
        <taxon>Glomerellaceae</taxon>
        <taxon>Colletotrichum</taxon>
        <taxon>Colletotrichum acutatum species complex</taxon>
    </lineage>
</organism>
<dbReference type="Proteomes" id="UP001227543">
    <property type="component" value="Unassembled WGS sequence"/>
</dbReference>